<dbReference type="Proteomes" id="UP000516428">
    <property type="component" value="Chromosome"/>
</dbReference>
<evidence type="ECO:0000313" key="1">
    <source>
        <dbReference type="EMBL" id="QNS02691.1"/>
    </source>
</evidence>
<dbReference type="EMBL" id="CP061281">
    <property type="protein sequence ID" value="QNS02691.1"/>
    <property type="molecule type" value="Genomic_DNA"/>
</dbReference>
<protein>
    <submittedName>
        <fullName evidence="1">Sarcosine oxidase subunit delta</fullName>
    </submittedName>
</protein>
<reference evidence="1 2" key="1">
    <citation type="submission" date="2020-09" db="EMBL/GenBank/DDBJ databases">
        <title>A novel species.</title>
        <authorList>
            <person name="Gao J."/>
        </authorList>
    </citation>
    <scope>NUCLEOTIDE SEQUENCE [LARGE SCALE GENOMIC DNA]</scope>
    <source>
        <strain evidence="1 2">CRXT-Y-14</strain>
    </source>
</reference>
<dbReference type="RefSeq" id="WP_188335446.1">
    <property type="nucleotide sequence ID" value="NZ_CP061281.1"/>
</dbReference>
<dbReference type="InterPro" id="IPR038561">
    <property type="entry name" value="SoxD_sf"/>
</dbReference>
<dbReference type="AlphaFoldDB" id="A0A7H1B1T6"/>
<dbReference type="Pfam" id="PF04267">
    <property type="entry name" value="SoxD"/>
    <property type="match status" value="1"/>
</dbReference>
<accession>A0A7H1B1T6</accession>
<dbReference type="GO" id="GO:0046653">
    <property type="term" value="P:tetrahydrofolate metabolic process"/>
    <property type="evidence" value="ECO:0007669"/>
    <property type="project" value="InterPro"/>
</dbReference>
<keyword evidence="2" id="KW-1185">Reference proteome</keyword>
<dbReference type="NCBIfam" id="TIGR01374">
    <property type="entry name" value="soxD"/>
    <property type="match status" value="1"/>
</dbReference>
<dbReference type="GO" id="GO:0008115">
    <property type="term" value="F:sarcosine oxidase activity"/>
    <property type="evidence" value="ECO:0007669"/>
    <property type="project" value="InterPro"/>
</dbReference>
<dbReference type="InterPro" id="IPR006279">
    <property type="entry name" value="SoxD"/>
</dbReference>
<gene>
    <name evidence="1" type="ORF">IAG42_03015</name>
</gene>
<dbReference type="KEGG" id="sxn:IAG42_03015"/>
<sequence length="102" mass="11589">MQLIPCPWCGPREETEFHYGGQAHVAHPEDPFALDDEEWAGYVFFRDNPKGPFAERWAHTAGCRRWFNAVRDTVSYEFLNVYATGSPSPLAATPREDQEATA</sequence>
<proteinExistence type="predicted"/>
<dbReference type="Gene3D" id="3.30.2270.10">
    <property type="entry name" value="Folate-binding superfamily"/>
    <property type="match status" value="1"/>
</dbReference>
<evidence type="ECO:0000313" key="2">
    <source>
        <dbReference type="Proteomes" id="UP000516428"/>
    </source>
</evidence>
<organism evidence="1 2">
    <name type="scientific">Streptomyces xanthii</name>
    <dbReference type="NCBI Taxonomy" id="2768069"/>
    <lineage>
        <taxon>Bacteria</taxon>
        <taxon>Bacillati</taxon>
        <taxon>Actinomycetota</taxon>
        <taxon>Actinomycetes</taxon>
        <taxon>Kitasatosporales</taxon>
        <taxon>Streptomycetaceae</taxon>
        <taxon>Streptomyces</taxon>
    </lineage>
</organism>
<name>A0A7H1B1T6_9ACTN</name>